<proteinExistence type="predicted"/>
<dbReference type="AlphaFoldDB" id="A0A6A5ZS45"/>
<evidence type="ECO:0000313" key="2">
    <source>
        <dbReference type="Proteomes" id="UP000799770"/>
    </source>
</evidence>
<sequence>MSTKESSSADSLEVSMHLKSMILSNAKFIHGGSINGRPRTYDIVTSARVRSRGEYRVSLVGYDETIKAPGKTDVTSKVLSRSAIKMSLNLAMEDLLKKLQEELWT</sequence>
<keyword evidence="2" id="KW-1185">Reference proteome</keyword>
<dbReference type="Proteomes" id="UP000799770">
    <property type="component" value="Unassembled WGS sequence"/>
</dbReference>
<protein>
    <submittedName>
        <fullName evidence="1">Uncharacterized protein</fullName>
    </submittedName>
</protein>
<reference evidence="1" key="1">
    <citation type="journal article" date="2020" name="Stud. Mycol.">
        <title>101 Dothideomycetes genomes: a test case for predicting lifestyles and emergence of pathogens.</title>
        <authorList>
            <person name="Haridas S."/>
            <person name="Albert R."/>
            <person name="Binder M."/>
            <person name="Bloem J."/>
            <person name="Labutti K."/>
            <person name="Salamov A."/>
            <person name="Andreopoulos B."/>
            <person name="Baker S."/>
            <person name="Barry K."/>
            <person name="Bills G."/>
            <person name="Bluhm B."/>
            <person name="Cannon C."/>
            <person name="Castanera R."/>
            <person name="Culley D."/>
            <person name="Daum C."/>
            <person name="Ezra D."/>
            <person name="Gonzalez J."/>
            <person name="Henrissat B."/>
            <person name="Kuo A."/>
            <person name="Liang C."/>
            <person name="Lipzen A."/>
            <person name="Lutzoni F."/>
            <person name="Magnuson J."/>
            <person name="Mondo S."/>
            <person name="Nolan M."/>
            <person name="Ohm R."/>
            <person name="Pangilinan J."/>
            <person name="Park H.-J."/>
            <person name="Ramirez L."/>
            <person name="Alfaro M."/>
            <person name="Sun H."/>
            <person name="Tritt A."/>
            <person name="Yoshinaga Y."/>
            <person name="Zwiers L.-H."/>
            <person name="Turgeon B."/>
            <person name="Goodwin S."/>
            <person name="Spatafora J."/>
            <person name="Crous P."/>
            <person name="Grigoriev I."/>
        </authorList>
    </citation>
    <scope>NUCLEOTIDE SEQUENCE</scope>
    <source>
        <strain evidence="1">CBS 627.86</strain>
    </source>
</reference>
<organism evidence="1 2">
    <name type="scientific">Lophiotrema nucula</name>
    <dbReference type="NCBI Taxonomy" id="690887"/>
    <lineage>
        <taxon>Eukaryota</taxon>
        <taxon>Fungi</taxon>
        <taxon>Dikarya</taxon>
        <taxon>Ascomycota</taxon>
        <taxon>Pezizomycotina</taxon>
        <taxon>Dothideomycetes</taxon>
        <taxon>Pleosporomycetidae</taxon>
        <taxon>Pleosporales</taxon>
        <taxon>Lophiotremataceae</taxon>
        <taxon>Lophiotrema</taxon>
    </lineage>
</organism>
<dbReference type="EMBL" id="ML977310">
    <property type="protein sequence ID" value="KAF2122542.1"/>
    <property type="molecule type" value="Genomic_DNA"/>
</dbReference>
<evidence type="ECO:0000313" key="1">
    <source>
        <dbReference type="EMBL" id="KAF2122542.1"/>
    </source>
</evidence>
<name>A0A6A5ZS45_9PLEO</name>
<accession>A0A6A5ZS45</accession>
<dbReference type="OrthoDB" id="3772097at2759"/>
<gene>
    <name evidence="1" type="ORF">BDV96DRAFT_681220</name>
</gene>